<dbReference type="EMBL" id="CP144693">
    <property type="protein sequence ID" value="WVZ00916.1"/>
    <property type="molecule type" value="Genomic_DNA"/>
</dbReference>
<name>A0AAQ3RQY5_VIGMU</name>
<dbReference type="AlphaFoldDB" id="A0AAQ3RQY5"/>
<dbReference type="Proteomes" id="UP001374535">
    <property type="component" value="Chromosome 8"/>
</dbReference>
<gene>
    <name evidence="1" type="ORF">V8G54_026985</name>
</gene>
<sequence>MAVSLGETLSFPKGFRTTASSSNLFCCSKSADNSNSPSRASALCLEDFTSKTSFAGGSSSAVGGYPEYSGESNFATRESGFSTSCSLRPGLSERLDFMLNESVKLEDFMLGGLFKFLISIFSEIFAFKPIASEQLEDFRVKGVFTFLISISSLTMLINLPTSTF</sequence>
<reference evidence="1 2" key="1">
    <citation type="journal article" date="2023" name="Life. Sci Alliance">
        <title>Evolutionary insights into 3D genome organization and epigenetic landscape of Vigna mungo.</title>
        <authorList>
            <person name="Junaid A."/>
            <person name="Singh B."/>
            <person name="Bhatia S."/>
        </authorList>
    </citation>
    <scope>NUCLEOTIDE SEQUENCE [LARGE SCALE GENOMIC DNA]</scope>
    <source>
        <strain evidence="1">Urdbean</strain>
    </source>
</reference>
<protein>
    <submittedName>
        <fullName evidence="1">Uncharacterized protein</fullName>
    </submittedName>
</protein>
<keyword evidence="2" id="KW-1185">Reference proteome</keyword>
<evidence type="ECO:0000313" key="2">
    <source>
        <dbReference type="Proteomes" id="UP001374535"/>
    </source>
</evidence>
<accession>A0AAQ3RQY5</accession>
<proteinExistence type="predicted"/>
<organism evidence="1 2">
    <name type="scientific">Vigna mungo</name>
    <name type="common">Black gram</name>
    <name type="synonym">Phaseolus mungo</name>
    <dbReference type="NCBI Taxonomy" id="3915"/>
    <lineage>
        <taxon>Eukaryota</taxon>
        <taxon>Viridiplantae</taxon>
        <taxon>Streptophyta</taxon>
        <taxon>Embryophyta</taxon>
        <taxon>Tracheophyta</taxon>
        <taxon>Spermatophyta</taxon>
        <taxon>Magnoliopsida</taxon>
        <taxon>eudicotyledons</taxon>
        <taxon>Gunneridae</taxon>
        <taxon>Pentapetalae</taxon>
        <taxon>rosids</taxon>
        <taxon>fabids</taxon>
        <taxon>Fabales</taxon>
        <taxon>Fabaceae</taxon>
        <taxon>Papilionoideae</taxon>
        <taxon>50 kb inversion clade</taxon>
        <taxon>NPAAA clade</taxon>
        <taxon>indigoferoid/millettioid clade</taxon>
        <taxon>Phaseoleae</taxon>
        <taxon>Vigna</taxon>
    </lineage>
</organism>
<evidence type="ECO:0000313" key="1">
    <source>
        <dbReference type="EMBL" id="WVZ00916.1"/>
    </source>
</evidence>